<dbReference type="InterPro" id="IPR058580">
    <property type="entry name" value="DUF2828"/>
</dbReference>
<evidence type="ECO:0000313" key="4">
    <source>
        <dbReference type="EMBL" id="KAK0575351.1"/>
    </source>
</evidence>
<name>A0AA39VCT9_ACESA</name>
<gene>
    <name evidence="4" type="ORF">LWI29_037728</name>
</gene>
<evidence type="ECO:0000256" key="1">
    <source>
        <dbReference type="SAM" id="MobiDB-lite"/>
    </source>
</evidence>
<feature type="domain" description="DUF7788" evidence="3">
    <location>
        <begin position="1"/>
        <end position="43"/>
    </location>
</feature>
<accession>A0AA39VCT9</accession>
<protein>
    <submittedName>
        <fullName evidence="4">Uncharacterized protein</fullName>
    </submittedName>
</protein>
<dbReference type="Pfam" id="PF25043">
    <property type="entry name" value="DUF7788"/>
    <property type="match status" value="1"/>
</dbReference>
<feature type="region of interest" description="Disordered" evidence="1">
    <location>
        <begin position="141"/>
        <end position="160"/>
    </location>
</feature>
<dbReference type="InterPro" id="IPR011205">
    <property type="entry name" value="UCP015417_vWA"/>
</dbReference>
<reference evidence="4" key="1">
    <citation type="journal article" date="2022" name="Plant J.">
        <title>Strategies of tolerance reflected in two North American maple genomes.</title>
        <authorList>
            <person name="McEvoy S.L."/>
            <person name="Sezen U.U."/>
            <person name="Trouern-Trend A."/>
            <person name="McMahon S.M."/>
            <person name="Schaberg P.G."/>
            <person name="Yang J."/>
            <person name="Wegrzyn J.L."/>
            <person name="Swenson N.G."/>
        </authorList>
    </citation>
    <scope>NUCLEOTIDE SEQUENCE</scope>
    <source>
        <strain evidence="4">NS2018</strain>
    </source>
</reference>
<proteinExistence type="predicted"/>
<sequence>MIKRPFVFVVMEFDQVSPNPWDTDYQAIVRKYTEKGYGLAVPKATLVLISSSTWFPTLRLGVSSTACALPGTTTPLTTLKLIFNLRGVRGTGKSDMDGFYMAALWLHQNHPKTLAANVGSIPRFGYLKDLPEILYQLPRTGHEEEAKSRVGQKEKEHKRS</sequence>
<dbReference type="InterPro" id="IPR056690">
    <property type="entry name" value="DUF7788"/>
</dbReference>
<dbReference type="PANTHER" id="PTHR31373:SF27">
    <property type="entry name" value="TROVE DOMAIN-CONTAINING PROTEIN"/>
    <property type="match status" value="1"/>
</dbReference>
<dbReference type="EMBL" id="JAUESC010000387">
    <property type="protein sequence ID" value="KAK0575351.1"/>
    <property type="molecule type" value="Genomic_DNA"/>
</dbReference>
<organism evidence="4 5">
    <name type="scientific">Acer saccharum</name>
    <name type="common">Sugar maple</name>
    <dbReference type="NCBI Taxonomy" id="4024"/>
    <lineage>
        <taxon>Eukaryota</taxon>
        <taxon>Viridiplantae</taxon>
        <taxon>Streptophyta</taxon>
        <taxon>Embryophyta</taxon>
        <taxon>Tracheophyta</taxon>
        <taxon>Spermatophyta</taxon>
        <taxon>Magnoliopsida</taxon>
        <taxon>eudicotyledons</taxon>
        <taxon>Gunneridae</taxon>
        <taxon>Pentapetalae</taxon>
        <taxon>rosids</taxon>
        <taxon>malvids</taxon>
        <taxon>Sapindales</taxon>
        <taxon>Sapindaceae</taxon>
        <taxon>Hippocastanoideae</taxon>
        <taxon>Acereae</taxon>
        <taxon>Acer</taxon>
    </lineage>
</organism>
<dbReference type="Pfam" id="PF11443">
    <property type="entry name" value="DUF2828"/>
    <property type="match status" value="1"/>
</dbReference>
<reference evidence="4" key="2">
    <citation type="submission" date="2023-06" db="EMBL/GenBank/DDBJ databases">
        <authorList>
            <person name="Swenson N.G."/>
            <person name="Wegrzyn J.L."/>
            <person name="Mcevoy S.L."/>
        </authorList>
    </citation>
    <scope>NUCLEOTIDE SEQUENCE</scope>
    <source>
        <strain evidence="4">NS2018</strain>
        <tissue evidence="4">Leaf</tissue>
    </source>
</reference>
<keyword evidence="5" id="KW-1185">Reference proteome</keyword>
<evidence type="ECO:0000259" key="2">
    <source>
        <dbReference type="Pfam" id="PF11443"/>
    </source>
</evidence>
<dbReference type="Proteomes" id="UP001168877">
    <property type="component" value="Unassembled WGS sequence"/>
</dbReference>
<evidence type="ECO:0000313" key="5">
    <source>
        <dbReference type="Proteomes" id="UP001168877"/>
    </source>
</evidence>
<dbReference type="PANTHER" id="PTHR31373">
    <property type="entry name" value="OS06G0652100 PROTEIN"/>
    <property type="match status" value="1"/>
</dbReference>
<dbReference type="AlphaFoldDB" id="A0AA39VCT9"/>
<comment type="caution">
    <text evidence="4">The sequence shown here is derived from an EMBL/GenBank/DDBJ whole genome shotgun (WGS) entry which is preliminary data.</text>
</comment>
<feature type="domain" description="DUF2828" evidence="2">
    <location>
        <begin position="74"/>
        <end position="157"/>
    </location>
</feature>
<evidence type="ECO:0000259" key="3">
    <source>
        <dbReference type="Pfam" id="PF25043"/>
    </source>
</evidence>